<accession>A0A1S1YXV0</accession>
<dbReference type="PANTHER" id="PTHR22576:SF37">
    <property type="entry name" value="MUCOSA-ASSOCIATED LYMPHOID TISSUE LYMPHOMA TRANSLOCATION PROTEIN 1"/>
    <property type="match status" value="1"/>
</dbReference>
<keyword evidence="1" id="KW-0732">Signal</keyword>
<organism evidence="3 4">
    <name type="scientific">Flammeovirga pacifica</name>
    <dbReference type="NCBI Taxonomy" id="915059"/>
    <lineage>
        <taxon>Bacteria</taxon>
        <taxon>Pseudomonadati</taxon>
        <taxon>Bacteroidota</taxon>
        <taxon>Cytophagia</taxon>
        <taxon>Cytophagales</taxon>
        <taxon>Flammeovirgaceae</taxon>
        <taxon>Flammeovirga</taxon>
    </lineage>
</organism>
<dbReference type="GO" id="GO:0006508">
    <property type="term" value="P:proteolysis"/>
    <property type="evidence" value="ECO:0007669"/>
    <property type="project" value="InterPro"/>
</dbReference>
<dbReference type="STRING" id="915059.NH26_04740"/>
<dbReference type="InterPro" id="IPR011600">
    <property type="entry name" value="Pept_C14_caspase"/>
</dbReference>
<feature type="signal peptide" evidence="1">
    <location>
        <begin position="1"/>
        <end position="23"/>
    </location>
</feature>
<evidence type="ECO:0000313" key="4">
    <source>
        <dbReference type="Proteomes" id="UP000179797"/>
    </source>
</evidence>
<dbReference type="AlphaFoldDB" id="A0A1S1YXV0"/>
<dbReference type="Pfam" id="PF00656">
    <property type="entry name" value="Peptidase_C14"/>
    <property type="match status" value="1"/>
</dbReference>
<comment type="caution">
    <text evidence="3">The sequence shown here is derived from an EMBL/GenBank/DDBJ whole genome shotgun (WGS) entry which is preliminary data.</text>
</comment>
<dbReference type="GO" id="GO:0004197">
    <property type="term" value="F:cysteine-type endopeptidase activity"/>
    <property type="evidence" value="ECO:0007669"/>
    <property type="project" value="InterPro"/>
</dbReference>
<dbReference type="OrthoDB" id="976443at2"/>
<dbReference type="EMBL" id="JRYR02000001">
    <property type="protein sequence ID" value="OHX65705.1"/>
    <property type="molecule type" value="Genomic_DNA"/>
</dbReference>
<dbReference type="Proteomes" id="UP000179797">
    <property type="component" value="Unassembled WGS sequence"/>
</dbReference>
<dbReference type="PANTHER" id="PTHR22576">
    <property type="entry name" value="MUCOSA ASSOCIATED LYMPHOID TISSUE LYMPHOMA TRANSLOCATION PROTEIN 1/PARACASPASE"/>
    <property type="match status" value="1"/>
</dbReference>
<gene>
    <name evidence="3" type="ORF">NH26_04740</name>
</gene>
<keyword evidence="4" id="KW-1185">Reference proteome</keyword>
<dbReference type="RefSeq" id="WP_044222271.1">
    <property type="nucleotide sequence ID" value="NZ_JRYR02000001.1"/>
</dbReference>
<dbReference type="SUPFAM" id="SSF52129">
    <property type="entry name" value="Caspase-like"/>
    <property type="match status" value="1"/>
</dbReference>
<sequence>MTKFTIKYCLCIIFILASIISTAQIDYTQYQSVLPHSLNTIFKEEFENNNHKWEIVEHGEDLFRHSSLSDGVYELASNDVGETVIELKSGFQYTNLDNFEIETEIKHDSDNKTHANGLIWGMSPKGNNGYSFVFSGDGRFHIQELNNGQEIPIVEWEYHKSIKVNGFNKLTVRKINLSYYLFINEHFVKRFPFKPLTKKEDVTGFVAEGTSIQIENITIKNINIKILENYSNQGNLMATTNSLSSPVFTSRGLVVNKKETKGSFEESIGHFYALVISVQNYIDENIQDLKYPHRDAQSFTKILKNKYGFDADKVLHLNDPNREEVLKAFNTLRNQISENDNLIIYFAGHGVYDEEVAEGYWLPADAHKTDDSQWIANSNLSTKLKGIKAQHTLLISDACFSGSIFKTSRSINTEPSQSITNYYFKKSRKGMTSGTLKTVPDESVFSKYLFQTLIDNNNKYMTASNLFHSFNKIVANNSNNAPQFGVLYGVGDEGGEFVFINKHKD</sequence>
<evidence type="ECO:0000313" key="3">
    <source>
        <dbReference type="EMBL" id="OHX65705.1"/>
    </source>
</evidence>
<evidence type="ECO:0000256" key="1">
    <source>
        <dbReference type="SAM" id="SignalP"/>
    </source>
</evidence>
<evidence type="ECO:0000259" key="2">
    <source>
        <dbReference type="Pfam" id="PF00656"/>
    </source>
</evidence>
<reference evidence="3 4" key="1">
    <citation type="journal article" date="2012" name="Int. J. Syst. Evol. Microbiol.">
        <title>Flammeovirga pacifica sp. nov., isolated from deep-sea sediment.</title>
        <authorList>
            <person name="Xu H."/>
            <person name="Fu Y."/>
            <person name="Yang N."/>
            <person name="Ding Z."/>
            <person name="Lai Q."/>
            <person name="Zeng R."/>
        </authorList>
    </citation>
    <scope>NUCLEOTIDE SEQUENCE [LARGE SCALE GENOMIC DNA]</scope>
    <source>
        <strain evidence="4">DSM 24597 / LMG 26175 / WPAGA1</strain>
    </source>
</reference>
<dbReference type="InterPro" id="IPR029030">
    <property type="entry name" value="Caspase-like_dom_sf"/>
</dbReference>
<dbReference type="InterPro" id="IPR052039">
    <property type="entry name" value="Caspase-related_regulators"/>
</dbReference>
<dbReference type="Gene3D" id="3.40.50.1460">
    <property type="match status" value="1"/>
</dbReference>
<name>A0A1S1YXV0_FLAPC</name>
<proteinExistence type="predicted"/>
<protein>
    <recommendedName>
        <fullName evidence="2">Peptidase C14 caspase domain-containing protein</fullName>
    </recommendedName>
</protein>
<feature type="chain" id="PRO_5010313270" description="Peptidase C14 caspase domain-containing protein" evidence="1">
    <location>
        <begin position="24"/>
        <end position="505"/>
    </location>
</feature>
<feature type="domain" description="Peptidase C14 caspase" evidence="2">
    <location>
        <begin position="272"/>
        <end position="477"/>
    </location>
</feature>
<dbReference type="Gene3D" id="2.60.120.560">
    <property type="entry name" value="Exo-inulinase, domain 1"/>
    <property type="match status" value="1"/>
</dbReference>